<dbReference type="Proteomes" id="UP000663836">
    <property type="component" value="Unassembled WGS sequence"/>
</dbReference>
<evidence type="ECO:0000256" key="1">
    <source>
        <dbReference type="SAM" id="Coils"/>
    </source>
</evidence>
<dbReference type="AlphaFoldDB" id="A0A820DFI8"/>
<feature type="coiled-coil region" evidence="1">
    <location>
        <begin position="103"/>
        <end position="144"/>
    </location>
</feature>
<protein>
    <submittedName>
        <fullName evidence="2">Uncharacterized protein</fullName>
    </submittedName>
</protein>
<evidence type="ECO:0000313" key="2">
    <source>
        <dbReference type="EMBL" id="CAF4231420.1"/>
    </source>
</evidence>
<gene>
    <name evidence="2" type="ORF">JBS370_LOCUS37896</name>
</gene>
<comment type="caution">
    <text evidence="2">The sequence shown here is derived from an EMBL/GenBank/DDBJ whole genome shotgun (WGS) entry which is preliminary data.</text>
</comment>
<feature type="coiled-coil region" evidence="1">
    <location>
        <begin position="32"/>
        <end position="59"/>
    </location>
</feature>
<name>A0A820DFI8_9BILA</name>
<proteinExistence type="predicted"/>
<keyword evidence="1" id="KW-0175">Coiled coil</keyword>
<organism evidence="2 3">
    <name type="scientific">Rotaria sordida</name>
    <dbReference type="NCBI Taxonomy" id="392033"/>
    <lineage>
        <taxon>Eukaryota</taxon>
        <taxon>Metazoa</taxon>
        <taxon>Spiralia</taxon>
        <taxon>Gnathifera</taxon>
        <taxon>Rotifera</taxon>
        <taxon>Eurotatoria</taxon>
        <taxon>Bdelloidea</taxon>
        <taxon>Philodinida</taxon>
        <taxon>Philodinidae</taxon>
        <taxon>Rotaria</taxon>
    </lineage>
</organism>
<dbReference type="Gene3D" id="1.20.58.60">
    <property type="match status" value="1"/>
</dbReference>
<dbReference type="EMBL" id="CAJOBD010018878">
    <property type="protein sequence ID" value="CAF4231420.1"/>
    <property type="molecule type" value="Genomic_DNA"/>
</dbReference>
<sequence length="195" mass="23737">RLTNNINNEEIQLKTCYDTLNGLHRNLNEIDRNEYTNHIRSVENQIADIKQRLIHFEKLSIEHQNEYKHFEKNLQLFVFNINTFKQTLQIRLMQITIDDMKIIDNFNREIQSEETDLNALRVELEQLQEQIEKRKEHLSILIHQRQELDQASQRLIVWYEDKQRLVSPDQMIPLKINEIERIQKKFNDTLNELKF</sequence>
<accession>A0A820DFI8</accession>
<evidence type="ECO:0000313" key="3">
    <source>
        <dbReference type="Proteomes" id="UP000663836"/>
    </source>
</evidence>
<reference evidence="2" key="1">
    <citation type="submission" date="2021-02" db="EMBL/GenBank/DDBJ databases">
        <authorList>
            <person name="Nowell W R."/>
        </authorList>
    </citation>
    <scope>NUCLEOTIDE SEQUENCE</scope>
</reference>
<feature type="non-terminal residue" evidence="2">
    <location>
        <position position="195"/>
    </location>
</feature>